<dbReference type="Pfam" id="PF07690">
    <property type="entry name" value="MFS_1"/>
    <property type="match status" value="1"/>
</dbReference>
<dbReference type="InterPro" id="IPR050327">
    <property type="entry name" value="Proton-linked_MCT"/>
</dbReference>
<dbReference type="PANTHER" id="PTHR11360">
    <property type="entry name" value="MONOCARBOXYLATE TRANSPORTER"/>
    <property type="match status" value="1"/>
</dbReference>
<dbReference type="PROSITE" id="PS50850">
    <property type="entry name" value="MFS"/>
    <property type="match status" value="1"/>
</dbReference>
<feature type="transmembrane region" description="Helical" evidence="2">
    <location>
        <begin position="331"/>
        <end position="351"/>
    </location>
</feature>
<keyword evidence="2" id="KW-1133">Transmembrane helix</keyword>
<dbReference type="PANTHER" id="PTHR11360:SF290">
    <property type="entry name" value="MONOCARBOXYLATE MFS PERMEASE"/>
    <property type="match status" value="1"/>
</dbReference>
<sequence length="385" mass="39892">MMEGLGLDNTGMGLMASGNLAGYMIFSLVAGFLASKYSPRIVILFSMLMSGGTMLLTGLAGNLWTALTMRALTGLGSAGSYIPMMGMISAWFAPHRRGMASGVLVAGSGVALLVTGFLVPRIVSASPLYGWRISWFILGLAVVLLGLVIYLFLRNKPADLGLKPVGAESETAHESGAGAEKDGSAGTEVENDSSGGAGWKNVYGSRTLWLLGLVYFAFGFSYIIYATFFSTSLVADKGISQEQAGSMWALIGLISIFSGVLWGVISDYIGRKFTLCIIFALMAVSYLLFALGGSTPPLYVSAVIFAITSWSIPGVVAAACGDYVGARLAPAALGMVTLFFGVGQAIAPGVAGYTADLTGSFDLVFILAAIVAGLGSVGSLTLRSS</sequence>
<feature type="transmembrane region" description="Helical" evidence="2">
    <location>
        <begin position="248"/>
        <end position="266"/>
    </location>
</feature>
<feature type="transmembrane region" description="Helical" evidence="2">
    <location>
        <begin position="298"/>
        <end position="319"/>
    </location>
</feature>
<feature type="transmembrane region" description="Helical" evidence="2">
    <location>
        <begin position="208"/>
        <end position="228"/>
    </location>
</feature>
<dbReference type="SUPFAM" id="SSF103473">
    <property type="entry name" value="MFS general substrate transporter"/>
    <property type="match status" value="1"/>
</dbReference>
<feature type="transmembrane region" description="Helical" evidence="2">
    <location>
        <begin position="129"/>
        <end position="153"/>
    </location>
</feature>
<dbReference type="InterPro" id="IPR020846">
    <property type="entry name" value="MFS_dom"/>
</dbReference>
<dbReference type="EMBL" id="CAADRN010000204">
    <property type="protein sequence ID" value="VFU15033.1"/>
    <property type="molecule type" value="Genomic_DNA"/>
</dbReference>
<feature type="transmembrane region" description="Helical" evidence="2">
    <location>
        <begin position="41"/>
        <end position="65"/>
    </location>
</feature>
<feature type="transmembrane region" description="Helical" evidence="2">
    <location>
        <begin position="71"/>
        <end position="93"/>
    </location>
</feature>
<evidence type="ECO:0000313" key="4">
    <source>
        <dbReference type="EMBL" id="VFU15033.1"/>
    </source>
</evidence>
<evidence type="ECO:0000256" key="1">
    <source>
        <dbReference type="SAM" id="MobiDB-lite"/>
    </source>
</evidence>
<feature type="transmembrane region" description="Helical" evidence="2">
    <location>
        <begin position="363"/>
        <end position="382"/>
    </location>
</feature>
<dbReference type="Gene3D" id="1.20.1250.20">
    <property type="entry name" value="MFS general substrate transporter like domains"/>
    <property type="match status" value="2"/>
</dbReference>
<feature type="region of interest" description="Disordered" evidence="1">
    <location>
        <begin position="171"/>
        <end position="193"/>
    </location>
</feature>
<feature type="transmembrane region" description="Helical" evidence="2">
    <location>
        <begin position="12"/>
        <end position="34"/>
    </location>
</feature>
<proteinExistence type="predicted"/>
<evidence type="ECO:0000256" key="2">
    <source>
        <dbReference type="SAM" id="Phobius"/>
    </source>
</evidence>
<feature type="transmembrane region" description="Helical" evidence="2">
    <location>
        <begin position="100"/>
        <end position="123"/>
    </location>
</feature>
<dbReference type="AlphaFoldDB" id="A0A485M135"/>
<accession>A0A485M135</accession>
<protein>
    <submittedName>
        <fullName evidence="4">Monocarboxylate transporter</fullName>
    </submittedName>
</protein>
<gene>
    <name evidence="4" type="ORF">SCFA_2820001</name>
</gene>
<feature type="domain" description="Major facilitator superfamily (MFS) profile" evidence="3">
    <location>
        <begin position="1"/>
        <end position="385"/>
    </location>
</feature>
<name>A0A485M135_9ZZZZ</name>
<feature type="transmembrane region" description="Helical" evidence="2">
    <location>
        <begin position="273"/>
        <end position="292"/>
    </location>
</feature>
<dbReference type="InterPro" id="IPR011701">
    <property type="entry name" value="MFS"/>
</dbReference>
<evidence type="ECO:0000259" key="3">
    <source>
        <dbReference type="PROSITE" id="PS50850"/>
    </source>
</evidence>
<keyword evidence="2" id="KW-0472">Membrane</keyword>
<organism evidence="4">
    <name type="scientific">anaerobic digester metagenome</name>
    <dbReference type="NCBI Taxonomy" id="1263854"/>
    <lineage>
        <taxon>unclassified sequences</taxon>
        <taxon>metagenomes</taxon>
        <taxon>ecological metagenomes</taxon>
    </lineage>
</organism>
<keyword evidence="2" id="KW-0812">Transmembrane</keyword>
<reference evidence="4" key="1">
    <citation type="submission" date="2019-03" db="EMBL/GenBank/DDBJ databases">
        <authorList>
            <person name="Hao L."/>
        </authorList>
    </citation>
    <scope>NUCLEOTIDE SEQUENCE</scope>
</reference>
<dbReference type="GO" id="GO:0022857">
    <property type="term" value="F:transmembrane transporter activity"/>
    <property type="evidence" value="ECO:0007669"/>
    <property type="project" value="InterPro"/>
</dbReference>
<dbReference type="InterPro" id="IPR036259">
    <property type="entry name" value="MFS_trans_sf"/>
</dbReference>